<dbReference type="RefSeq" id="WP_089883205.1">
    <property type="nucleotide sequence ID" value="NZ_FOYS01000007.1"/>
</dbReference>
<keyword evidence="1" id="KW-1133">Transmembrane helix</keyword>
<feature type="transmembrane region" description="Helical" evidence="1">
    <location>
        <begin position="177"/>
        <end position="202"/>
    </location>
</feature>
<keyword evidence="3" id="KW-1185">Reference proteome</keyword>
<proteinExistence type="predicted"/>
<feature type="transmembrane region" description="Helical" evidence="1">
    <location>
        <begin position="434"/>
        <end position="455"/>
    </location>
</feature>
<evidence type="ECO:0000313" key="3">
    <source>
        <dbReference type="Proteomes" id="UP000243250"/>
    </source>
</evidence>
<keyword evidence="1" id="KW-0472">Membrane</keyword>
<protein>
    <submittedName>
        <fullName evidence="2">TraB family protein</fullName>
    </submittedName>
</protein>
<dbReference type="Proteomes" id="UP000243250">
    <property type="component" value="Unassembled WGS sequence"/>
</dbReference>
<dbReference type="PANTHER" id="PTHR21530:SF7">
    <property type="entry name" value="TRAB DOMAIN-CONTAINING PROTEIN"/>
    <property type="match status" value="1"/>
</dbReference>
<keyword evidence="1" id="KW-0812">Transmembrane</keyword>
<feature type="transmembrane region" description="Helical" evidence="1">
    <location>
        <begin position="152"/>
        <end position="171"/>
    </location>
</feature>
<feature type="transmembrane region" description="Helical" evidence="1">
    <location>
        <begin position="376"/>
        <end position="397"/>
    </location>
</feature>
<dbReference type="InterPro" id="IPR046345">
    <property type="entry name" value="TraB_PrgY-like"/>
</dbReference>
<dbReference type="InterPro" id="IPR002816">
    <property type="entry name" value="TraB/PrgY/GumN_fam"/>
</dbReference>
<dbReference type="OrthoDB" id="185689at2157"/>
<dbReference type="Pfam" id="PF01963">
    <property type="entry name" value="TraB_PrgY_gumN"/>
    <property type="match status" value="2"/>
</dbReference>
<evidence type="ECO:0000313" key="2">
    <source>
        <dbReference type="EMBL" id="SFR68507.1"/>
    </source>
</evidence>
<feature type="transmembrane region" description="Helical" evidence="1">
    <location>
        <begin position="214"/>
        <end position="234"/>
    </location>
</feature>
<dbReference type="EMBL" id="FOYS01000007">
    <property type="protein sequence ID" value="SFR68507.1"/>
    <property type="molecule type" value="Genomic_DNA"/>
</dbReference>
<reference evidence="3" key="1">
    <citation type="submission" date="2016-10" db="EMBL/GenBank/DDBJ databases">
        <authorList>
            <person name="Varghese N."/>
            <person name="Submissions S."/>
        </authorList>
    </citation>
    <scope>NUCLEOTIDE SEQUENCE [LARGE SCALE GENOMIC DNA]</scope>
    <source>
        <strain evidence="3">CGMCC 1.8711</strain>
    </source>
</reference>
<sequence>MSQEAAGEGRVRVVGTAHVSEDSVREVEEVVAEERPDVVAVELDEGRYRQMKGGTPDDIEASDLLSGNTVFQFIAYWMLSYVQAQLGEKFDVQPGADMLAAVETAEGMGIDVALVDRDINETMRRFWSRMSFVEKLQMVGGLAFGLGDRRGVAVVLGLFLGLLFGPIVGLFGDSLGIGLPVLSRVTGGLVVFVAVAAALWVVGKSFLATDERALLAAGGGVAAGMVAGVGFGLADPLVANLSPFSVRTLGSLTIGIGTGLLLGGLAATLGTAFGSGAGGDVDEIEEMDISAMTDTDVVSAMMEEFREFSPGGAQALIDERDAYIAHQLVALRQSGRHVVAVVGAGHREGIERYLANPHELPPMDSLTGDPSGGVPWAKIVGTAISVVVVGFFGLLALSTAGNDTLIRLFGAWFLINGVFAAGLAKLAGARWTSAFVGGAVAWMTSINPFLAPGWFTGYMELQYRSVNVGDIGRLNDLLADEETPIGELVGQMFDVPLFRLIMVVAATNVGSIVASALFVGYILPLFAVDLGGPAGIIDLMFEGAKNGWEILLGLVARA</sequence>
<gene>
    <name evidence="2" type="ORF">SAMN04488124_3429</name>
</gene>
<dbReference type="CDD" id="cd14726">
    <property type="entry name" value="TraB_PrgY-like"/>
    <property type="match status" value="1"/>
</dbReference>
<organism evidence="2 3">
    <name type="scientific">Halogeometricum limi</name>
    <dbReference type="NCBI Taxonomy" id="555875"/>
    <lineage>
        <taxon>Archaea</taxon>
        <taxon>Methanobacteriati</taxon>
        <taxon>Methanobacteriota</taxon>
        <taxon>Stenosarchaea group</taxon>
        <taxon>Halobacteria</taxon>
        <taxon>Halobacteriales</taxon>
        <taxon>Haloferacaceae</taxon>
        <taxon>Halogeometricum</taxon>
    </lineage>
</organism>
<evidence type="ECO:0000256" key="1">
    <source>
        <dbReference type="SAM" id="Phobius"/>
    </source>
</evidence>
<dbReference type="PANTHER" id="PTHR21530">
    <property type="entry name" value="PHEROMONE SHUTDOWN PROTEIN"/>
    <property type="match status" value="1"/>
</dbReference>
<dbReference type="AlphaFoldDB" id="A0A1I6IP34"/>
<feature type="transmembrane region" description="Helical" evidence="1">
    <location>
        <begin position="500"/>
        <end position="523"/>
    </location>
</feature>
<accession>A0A1I6IP34</accession>
<feature type="transmembrane region" description="Helical" evidence="1">
    <location>
        <begin position="409"/>
        <end position="428"/>
    </location>
</feature>
<dbReference type="STRING" id="555875.SAMN04488124_3429"/>
<name>A0A1I6IP34_9EURY</name>